<dbReference type="EMBL" id="JAEACQ010000259">
    <property type="protein sequence ID" value="MBL7631070.1"/>
    <property type="molecule type" value="Genomic_DNA"/>
</dbReference>
<comment type="caution">
    <text evidence="5">The sequence shown here is derived from an EMBL/GenBank/DDBJ whole genome shotgun (WGS) entry which is preliminary data.</text>
</comment>
<gene>
    <name evidence="5" type="ORF">I7412_28705</name>
</gene>
<dbReference type="RefSeq" id="WP_203001553.1">
    <property type="nucleotide sequence ID" value="NZ_JADWYU010000119.1"/>
</dbReference>
<dbReference type="PROSITE" id="PS51257">
    <property type="entry name" value="PROKAR_LIPOPROTEIN"/>
    <property type="match status" value="1"/>
</dbReference>
<keyword evidence="6" id="KW-1185">Reference proteome</keyword>
<dbReference type="PANTHER" id="PTHR47235:SF1">
    <property type="entry name" value="BLR6548 PROTEIN"/>
    <property type="match status" value="1"/>
</dbReference>
<organism evidence="5 6">
    <name type="scientific">Frankia nepalensis</name>
    <dbReference type="NCBI Taxonomy" id="1836974"/>
    <lineage>
        <taxon>Bacteria</taxon>
        <taxon>Bacillati</taxon>
        <taxon>Actinomycetota</taxon>
        <taxon>Actinomycetes</taxon>
        <taxon>Frankiales</taxon>
        <taxon>Frankiaceae</taxon>
        <taxon>Frankia</taxon>
    </lineage>
</organism>
<evidence type="ECO:0000259" key="4">
    <source>
        <dbReference type="Pfam" id="PF13458"/>
    </source>
</evidence>
<evidence type="ECO:0000256" key="1">
    <source>
        <dbReference type="ARBA" id="ARBA00010062"/>
    </source>
</evidence>
<dbReference type="PANTHER" id="PTHR47235">
    <property type="entry name" value="BLR6548 PROTEIN"/>
    <property type="match status" value="1"/>
</dbReference>
<evidence type="ECO:0000256" key="2">
    <source>
        <dbReference type="ARBA" id="ARBA00022729"/>
    </source>
</evidence>
<keyword evidence="2 3" id="KW-0732">Signal</keyword>
<evidence type="ECO:0000313" key="6">
    <source>
        <dbReference type="Proteomes" id="UP000604475"/>
    </source>
</evidence>
<reference evidence="5" key="1">
    <citation type="submission" date="2020-12" db="EMBL/GenBank/DDBJ databases">
        <title>Genomic characterization of non-nitrogen-fixing Frankia strains.</title>
        <authorList>
            <person name="Carlos-Shanley C."/>
            <person name="Guerra T."/>
            <person name="Hahn D."/>
        </authorList>
    </citation>
    <scope>NUCLEOTIDE SEQUENCE</scope>
    <source>
        <strain evidence="5">CN6</strain>
    </source>
</reference>
<comment type="similarity">
    <text evidence="1">Belongs to the leucine-binding protein family.</text>
</comment>
<sequence>MRALRLVTVLAASAALATGLAACGDDDAGTTAPQPTIAAEEIKAGPATGWSDGGFTPDPSTLDCKTTAANPTRGVTDTEIKIGGLAYLTSTNGSTMAGVDLGAKARFERANAEGGINGRRINFIGVMDDGNDASRNISQANVLAKQQQVFAVVPVITSFANFVDTFCADTVPFFGWGINKGFCDNTIGFGITGCLLPEKRPASATTYGIMLQSLNNGDATGLKVALLGSDTDSSVIGIKDMNGQIKTVGADVVYAENPVPTSGITDATPIVNKIMTSADGGPPDVILYATDFTSTTKMIEAMQAAGYEGKHLTTVGYDPRLAAVGFQALQKSYSMIQWSPAEDTSPAVQQLVADVKKYTPEATLSQSTMAGYWAADMFVTAATKVGRDLTVDSLLKLLNDDYSNYVEGALPETRYPLNHFVNAPCASMVQLDGKAYNVTAKLSCGALLKI</sequence>
<dbReference type="Proteomes" id="UP000604475">
    <property type="component" value="Unassembled WGS sequence"/>
</dbReference>
<dbReference type="InterPro" id="IPR028082">
    <property type="entry name" value="Peripla_BP_I"/>
</dbReference>
<dbReference type="InterPro" id="IPR028081">
    <property type="entry name" value="Leu-bd"/>
</dbReference>
<accession>A0A937RIP4</accession>
<dbReference type="SUPFAM" id="SSF53822">
    <property type="entry name" value="Periplasmic binding protein-like I"/>
    <property type="match status" value="1"/>
</dbReference>
<dbReference type="Gene3D" id="3.40.50.2300">
    <property type="match status" value="2"/>
</dbReference>
<feature type="signal peptide" evidence="3">
    <location>
        <begin position="1"/>
        <end position="21"/>
    </location>
</feature>
<feature type="chain" id="PRO_5037289510" evidence="3">
    <location>
        <begin position="22"/>
        <end position="450"/>
    </location>
</feature>
<proteinExistence type="inferred from homology"/>
<protein>
    <submittedName>
        <fullName evidence="5">ABC transporter substrate-binding protein</fullName>
    </submittedName>
</protein>
<dbReference type="Pfam" id="PF13458">
    <property type="entry name" value="Peripla_BP_6"/>
    <property type="match status" value="1"/>
</dbReference>
<evidence type="ECO:0000313" key="5">
    <source>
        <dbReference type="EMBL" id="MBL7631070.1"/>
    </source>
</evidence>
<dbReference type="AlphaFoldDB" id="A0A937RIP4"/>
<feature type="domain" description="Leucine-binding protein" evidence="4">
    <location>
        <begin position="79"/>
        <end position="432"/>
    </location>
</feature>
<evidence type="ECO:0000256" key="3">
    <source>
        <dbReference type="SAM" id="SignalP"/>
    </source>
</evidence>
<name>A0A937RIP4_9ACTN</name>